<reference evidence="3" key="1">
    <citation type="journal article" date="2019" name="Int. J. Syst. Evol. Microbiol.">
        <title>The Global Catalogue of Microorganisms (GCM) 10K type strain sequencing project: providing services to taxonomists for standard genome sequencing and annotation.</title>
        <authorList>
            <consortium name="The Broad Institute Genomics Platform"/>
            <consortium name="The Broad Institute Genome Sequencing Center for Infectious Disease"/>
            <person name="Wu L."/>
            <person name="Ma J."/>
        </authorList>
    </citation>
    <scope>NUCLEOTIDE SEQUENCE [LARGE SCALE GENOMIC DNA]</scope>
    <source>
        <strain evidence="3">KCTC 42423</strain>
    </source>
</reference>
<dbReference type="PANTHER" id="PTHR10374:SF30">
    <property type="entry name" value="LACTOYLGLUTATHIONE LYASE"/>
    <property type="match status" value="1"/>
</dbReference>
<keyword evidence="3" id="KW-1185">Reference proteome</keyword>
<evidence type="ECO:0000259" key="1">
    <source>
        <dbReference type="PROSITE" id="PS51819"/>
    </source>
</evidence>
<dbReference type="InterPro" id="IPR037523">
    <property type="entry name" value="VOC_core"/>
</dbReference>
<dbReference type="RefSeq" id="WP_378256922.1">
    <property type="nucleotide sequence ID" value="NZ_JBHSJV010000001.1"/>
</dbReference>
<dbReference type="InterPro" id="IPR029068">
    <property type="entry name" value="Glyas_Bleomycin-R_OHBP_Dase"/>
</dbReference>
<protein>
    <submittedName>
        <fullName evidence="2">VOC family protein</fullName>
    </submittedName>
</protein>
<organism evidence="2 3">
    <name type="scientific">Aquimarina hainanensis</name>
    <dbReference type="NCBI Taxonomy" id="1578017"/>
    <lineage>
        <taxon>Bacteria</taxon>
        <taxon>Pseudomonadati</taxon>
        <taxon>Bacteroidota</taxon>
        <taxon>Flavobacteriia</taxon>
        <taxon>Flavobacteriales</taxon>
        <taxon>Flavobacteriaceae</taxon>
        <taxon>Aquimarina</taxon>
    </lineage>
</organism>
<dbReference type="Proteomes" id="UP001597459">
    <property type="component" value="Unassembled WGS sequence"/>
</dbReference>
<dbReference type="SUPFAM" id="SSF54593">
    <property type="entry name" value="Glyoxalase/Bleomycin resistance protein/Dihydroxybiphenyl dioxygenase"/>
    <property type="match status" value="1"/>
</dbReference>
<comment type="caution">
    <text evidence="2">The sequence shown here is derived from an EMBL/GenBank/DDBJ whole genome shotgun (WGS) entry which is preliminary data.</text>
</comment>
<dbReference type="EMBL" id="JBHULX010000021">
    <property type="protein sequence ID" value="MFD2591421.1"/>
    <property type="molecule type" value="Genomic_DNA"/>
</dbReference>
<dbReference type="PROSITE" id="PS51819">
    <property type="entry name" value="VOC"/>
    <property type="match status" value="1"/>
</dbReference>
<feature type="domain" description="VOC" evidence="1">
    <location>
        <begin position="2"/>
        <end position="124"/>
    </location>
</feature>
<gene>
    <name evidence="2" type="ORF">ACFSTE_11345</name>
</gene>
<evidence type="ECO:0000313" key="3">
    <source>
        <dbReference type="Proteomes" id="UP001597459"/>
    </source>
</evidence>
<dbReference type="PANTHER" id="PTHR10374">
    <property type="entry name" value="LACTOYLGLUTATHIONE LYASE GLYOXALASE I"/>
    <property type="match status" value="1"/>
</dbReference>
<dbReference type="Pfam" id="PF00903">
    <property type="entry name" value="Glyoxalase"/>
    <property type="match status" value="1"/>
</dbReference>
<sequence>MKFKGFSLHINHPEETLSFYQDIIGFRLVEQYQVENHTIFCLESKARGYDLELIYNQESENINYAHEMQDNYWKYSLFVDDIKRVYHRLNQIKHATGEAYQFGDIGYLMHTADTESHKIEFIQKTFEQHSRQTVSNDLFFLKEQPVLGLLTIRTKDLVKMLRFFESILGLKLFVRMYVEKGEGFTLYFLGDRELVPPNPDIDAIENREWMYQQNHLFIEIQYYWGSEYKEGFDLCRNKRGLKSINFVGNLETVKEKLLLYEVQFVERETSIIFNTLDAHEIIVTQAI</sequence>
<name>A0ABW5N9E0_9FLAO</name>
<dbReference type="Gene3D" id="3.10.180.10">
    <property type="entry name" value="2,3-Dihydroxybiphenyl 1,2-Dioxygenase, domain 1"/>
    <property type="match status" value="2"/>
</dbReference>
<accession>A0ABW5N9E0</accession>
<dbReference type="InterPro" id="IPR004360">
    <property type="entry name" value="Glyas_Fos-R_dOase_dom"/>
</dbReference>
<evidence type="ECO:0000313" key="2">
    <source>
        <dbReference type="EMBL" id="MFD2591421.1"/>
    </source>
</evidence>
<dbReference type="CDD" id="cd06587">
    <property type="entry name" value="VOC"/>
    <property type="match status" value="1"/>
</dbReference>
<proteinExistence type="predicted"/>